<feature type="transmembrane region" description="Helical" evidence="1">
    <location>
        <begin position="88"/>
        <end position="108"/>
    </location>
</feature>
<accession>A0A066URD2</accession>
<protein>
    <submittedName>
        <fullName evidence="3">Glycosyl transferase</fullName>
    </submittedName>
</protein>
<comment type="caution">
    <text evidence="3">The sequence shown here is derived from an EMBL/GenBank/DDBJ whole genome shotgun (WGS) entry which is preliminary data.</text>
</comment>
<evidence type="ECO:0000313" key="3">
    <source>
        <dbReference type="EMBL" id="KDN30016.1"/>
    </source>
</evidence>
<sequence length="409" mass="45230">MNTKTRNANDKATHGLIYDPIPFAGGSKIATLEMLVTTLETIEEQADDNVSFTIVTADPKSWGAAVSKLNARIITLPNWGFLTVPQGLRYWVAQLVLALILMVTFIRLPRINYTVGASNPGIDMALYIVKWVWRMPIIQLVHGPVGLSRSIGHCFTRADSVFYLSSSIDSIRAALSCYFSKTHDSEQNEIMTRAVLESARFESFTNGLTQANWPTQSTGTSSDVFWAASLLKWKGLETLNEAMYIANQATPWNTNICYITPQNTHLGVSSLPTESTYTKLFHAPNNLDQIRASSGIFISTSTNEPFGLSVLESLAAGLCVVIPSDGAYWDRVLEDNVNCLKFAPQDPQSLYEAVQTLIDEPQLRQRLSQASLDIAKQYRAEHCYASICIAMRGEAESKPAMTSLETSHD</sequence>
<keyword evidence="1" id="KW-0812">Transmembrane</keyword>
<name>A0A066URD2_9VIBR</name>
<dbReference type="Pfam" id="PF00534">
    <property type="entry name" value="Glycos_transf_1"/>
    <property type="match status" value="1"/>
</dbReference>
<dbReference type="PANTHER" id="PTHR45947">
    <property type="entry name" value="SULFOQUINOVOSYL TRANSFERASE SQD2"/>
    <property type="match status" value="1"/>
</dbReference>
<gene>
    <name evidence="3" type="ORF">VFDL14_04585</name>
</gene>
<proteinExistence type="predicted"/>
<evidence type="ECO:0000256" key="1">
    <source>
        <dbReference type="SAM" id="Phobius"/>
    </source>
</evidence>
<keyword evidence="1" id="KW-1133">Transmembrane helix</keyword>
<keyword evidence="4" id="KW-1185">Reference proteome</keyword>
<feature type="domain" description="Glycosyl transferase family 1" evidence="2">
    <location>
        <begin position="228"/>
        <end position="370"/>
    </location>
</feature>
<dbReference type="InterPro" id="IPR050194">
    <property type="entry name" value="Glycosyltransferase_grp1"/>
</dbReference>
<dbReference type="InterPro" id="IPR001296">
    <property type="entry name" value="Glyco_trans_1"/>
</dbReference>
<dbReference type="GO" id="GO:0016757">
    <property type="term" value="F:glycosyltransferase activity"/>
    <property type="evidence" value="ECO:0007669"/>
    <property type="project" value="InterPro"/>
</dbReference>
<dbReference type="SUPFAM" id="SSF53756">
    <property type="entry name" value="UDP-Glycosyltransferase/glycogen phosphorylase"/>
    <property type="match status" value="1"/>
</dbReference>
<keyword evidence="1" id="KW-0472">Membrane</keyword>
<reference evidence="3 4" key="1">
    <citation type="submission" date="2014-02" db="EMBL/GenBank/DDBJ databases">
        <title>Vibrio fortis Dalian14 Genome Sequencing.</title>
        <authorList>
            <person name="Wang Y."/>
            <person name="Song L."/>
            <person name="Liu G."/>
            <person name="Ding J."/>
        </authorList>
    </citation>
    <scope>NUCLEOTIDE SEQUENCE [LARGE SCALE GENOMIC DNA]</scope>
    <source>
        <strain evidence="3 4">Dalian14</strain>
    </source>
</reference>
<dbReference type="Gene3D" id="3.40.50.2000">
    <property type="entry name" value="Glycogen Phosphorylase B"/>
    <property type="match status" value="1"/>
</dbReference>
<dbReference type="RefSeq" id="WP_050487299.1">
    <property type="nucleotide sequence ID" value="NZ_JFFR01000002.1"/>
</dbReference>
<organism evidence="3 4">
    <name type="scientific">Vibrio fortis</name>
    <dbReference type="NCBI Taxonomy" id="212667"/>
    <lineage>
        <taxon>Bacteria</taxon>
        <taxon>Pseudomonadati</taxon>
        <taxon>Pseudomonadota</taxon>
        <taxon>Gammaproteobacteria</taxon>
        <taxon>Vibrionales</taxon>
        <taxon>Vibrionaceae</taxon>
        <taxon>Vibrio</taxon>
    </lineage>
</organism>
<dbReference type="OrthoDB" id="9802525at2"/>
<dbReference type="EMBL" id="JFFR01000002">
    <property type="protein sequence ID" value="KDN30016.1"/>
    <property type="molecule type" value="Genomic_DNA"/>
</dbReference>
<dbReference type="PANTHER" id="PTHR45947:SF3">
    <property type="entry name" value="SULFOQUINOVOSYL TRANSFERASE SQD2"/>
    <property type="match status" value="1"/>
</dbReference>
<dbReference type="Proteomes" id="UP000027219">
    <property type="component" value="Unassembled WGS sequence"/>
</dbReference>
<evidence type="ECO:0000313" key="4">
    <source>
        <dbReference type="Proteomes" id="UP000027219"/>
    </source>
</evidence>
<dbReference type="CDD" id="cd03801">
    <property type="entry name" value="GT4_PimA-like"/>
    <property type="match status" value="1"/>
</dbReference>
<evidence type="ECO:0000259" key="2">
    <source>
        <dbReference type="Pfam" id="PF00534"/>
    </source>
</evidence>
<dbReference type="AlphaFoldDB" id="A0A066URD2"/>
<keyword evidence="3" id="KW-0808">Transferase</keyword>
<dbReference type="STRING" id="212667.VFDL14_04585"/>